<dbReference type="PANTHER" id="PTHR42734">
    <property type="entry name" value="METAL TRANSPORT SYSTEM ATP-BINDING PROTEIN TM_0124-RELATED"/>
    <property type="match status" value="1"/>
</dbReference>
<dbReference type="InterPro" id="IPR017871">
    <property type="entry name" value="ABC_transporter-like_CS"/>
</dbReference>
<organism evidence="6 7">
    <name type="scientific">Pyrobaculum arsenaticum</name>
    <dbReference type="NCBI Taxonomy" id="121277"/>
    <lineage>
        <taxon>Archaea</taxon>
        <taxon>Thermoproteota</taxon>
        <taxon>Thermoprotei</taxon>
        <taxon>Thermoproteales</taxon>
        <taxon>Thermoproteaceae</taxon>
        <taxon>Pyrobaculum</taxon>
    </lineage>
</organism>
<dbReference type="GO" id="GO:0016887">
    <property type="term" value="F:ATP hydrolysis activity"/>
    <property type="evidence" value="ECO:0007669"/>
    <property type="project" value="InterPro"/>
</dbReference>
<dbReference type="InterPro" id="IPR003439">
    <property type="entry name" value="ABC_transporter-like_ATP-bd"/>
</dbReference>
<dbReference type="Proteomes" id="UP000554766">
    <property type="component" value="Unassembled WGS sequence"/>
</dbReference>
<dbReference type="PROSITE" id="PS50893">
    <property type="entry name" value="ABC_TRANSPORTER_2"/>
    <property type="match status" value="1"/>
</dbReference>
<feature type="domain" description="ABC transporter" evidence="5">
    <location>
        <begin position="2"/>
        <end position="228"/>
    </location>
</feature>
<keyword evidence="4 6" id="KW-0067">ATP-binding</keyword>
<accession>A0A7L4P685</accession>
<dbReference type="RefSeq" id="WP_011900571.1">
    <property type="nucleotide sequence ID" value="NZ_JAAVJF010000001.1"/>
</dbReference>
<dbReference type="EMBL" id="JAAVJF010000001">
    <property type="protein sequence ID" value="NYR14402.1"/>
    <property type="molecule type" value="Genomic_DNA"/>
</dbReference>
<dbReference type="Pfam" id="PF00005">
    <property type="entry name" value="ABC_tran"/>
    <property type="match status" value="1"/>
</dbReference>
<keyword evidence="3" id="KW-0547">Nucleotide-binding</keyword>
<evidence type="ECO:0000313" key="7">
    <source>
        <dbReference type="Proteomes" id="UP000554766"/>
    </source>
</evidence>
<dbReference type="PROSITE" id="PS00211">
    <property type="entry name" value="ABC_TRANSPORTER_1"/>
    <property type="match status" value="1"/>
</dbReference>
<dbReference type="InterPro" id="IPR027417">
    <property type="entry name" value="P-loop_NTPase"/>
</dbReference>
<dbReference type="SMART" id="SM00382">
    <property type="entry name" value="AAA"/>
    <property type="match status" value="1"/>
</dbReference>
<evidence type="ECO:0000256" key="2">
    <source>
        <dbReference type="ARBA" id="ARBA00022448"/>
    </source>
</evidence>
<keyword evidence="2" id="KW-0813">Transport</keyword>
<name>A0A7L4P685_9CREN</name>
<comment type="similarity">
    <text evidence="1">Belongs to the ABC transporter superfamily.</text>
</comment>
<dbReference type="AlphaFoldDB" id="A0A7L4P685"/>
<dbReference type="InterPro" id="IPR003593">
    <property type="entry name" value="AAA+_ATPase"/>
</dbReference>
<evidence type="ECO:0000256" key="3">
    <source>
        <dbReference type="ARBA" id="ARBA00022741"/>
    </source>
</evidence>
<proteinExistence type="inferred from homology"/>
<sequence>MFILENVSVSVGGRELLRGISLSLGRGDIFYILGPNGVGKSSLLKAVMGLPGYEVTAGRVVLDGVDLAGFSTYERAARGVALAFQVPPRLHGVRVGALLSHICKKTGCDAGEIAKAVEIEHLFDREVGKLSGGESKRVELATVLAQRPKVALIDEPDSGVDVESLSIVARGLKELAAGAGLIVVTHSAHIARYLAPTRVCVLYGGVFKKCGGQEVIDEVFAYGFSKLA</sequence>
<dbReference type="Gene3D" id="3.40.50.300">
    <property type="entry name" value="P-loop containing nucleotide triphosphate hydrolases"/>
    <property type="match status" value="1"/>
</dbReference>
<dbReference type="GeneID" id="5056411"/>
<protein>
    <submittedName>
        <fullName evidence="6">ATP-binding cassette domain-containing protein</fullName>
    </submittedName>
</protein>
<evidence type="ECO:0000259" key="5">
    <source>
        <dbReference type="PROSITE" id="PS50893"/>
    </source>
</evidence>
<dbReference type="SUPFAM" id="SSF52540">
    <property type="entry name" value="P-loop containing nucleoside triphosphate hydrolases"/>
    <property type="match status" value="1"/>
</dbReference>
<gene>
    <name evidence="6" type="ORF">HC235_00125</name>
</gene>
<evidence type="ECO:0000256" key="1">
    <source>
        <dbReference type="ARBA" id="ARBA00005417"/>
    </source>
</evidence>
<dbReference type="PANTHER" id="PTHR42734:SF17">
    <property type="entry name" value="METAL TRANSPORT SYSTEM ATP-BINDING PROTEIN TM_0124-RELATED"/>
    <property type="match status" value="1"/>
</dbReference>
<evidence type="ECO:0000313" key="6">
    <source>
        <dbReference type="EMBL" id="NYR14402.1"/>
    </source>
</evidence>
<dbReference type="GO" id="GO:0005524">
    <property type="term" value="F:ATP binding"/>
    <property type="evidence" value="ECO:0007669"/>
    <property type="project" value="UniProtKB-KW"/>
</dbReference>
<evidence type="ECO:0000256" key="4">
    <source>
        <dbReference type="ARBA" id="ARBA00022840"/>
    </source>
</evidence>
<comment type="caution">
    <text evidence="6">The sequence shown here is derived from an EMBL/GenBank/DDBJ whole genome shotgun (WGS) entry which is preliminary data.</text>
</comment>
<reference evidence="6 7" key="1">
    <citation type="journal article" date="2020" name="Nat. Commun.">
        <title>The structures of two archaeal type IV pili illuminate evolutionary relationships.</title>
        <authorList>
            <person name="Wang F."/>
            <person name="Baquero D.P."/>
            <person name="Su Z."/>
            <person name="Beltran L.C."/>
            <person name="Prangishvili D."/>
            <person name="Krupovic M."/>
            <person name="Egelman E.H."/>
        </authorList>
    </citation>
    <scope>NUCLEOTIDE SEQUENCE [LARGE SCALE GENOMIC DNA]</scope>
    <source>
        <strain evidence="6 7">2GA</strain>
    </source>
</reference>
<dbReference type="InterPro" id="IPR050153">
    <property type="entry name" value="Metal_Ion_Import_ABC"/>
</dbReference>
<dbReference type="OMA" id="CMEPDLA"/>
<keyword evidence="7" id="KW-1185">Reference proteome</keyword>